<comment type="caution">
    <text evidence="1">The sequence shown here is derived from an EMBL/GenBank/DDBJ whole genome shotgun (WGS) entry which is preliminary data.</text>
</comment>
<dbReference type="EMBL" id="CM044702">
    <property type="protein sequence ID" value="KAI5679335.1"/>
    <property type="molecule type" value="Genomic_DNA"/>
</dbReference>
<dbReference type="Proteomes" id="UP001060085">
    <property type="component" value="Linkage Group LG02"/>
</dbReference>
<gene>
    <name evidence="1" type="ORF">M9H77_10285</name>
</gene>
<name>A0ACC0C382_CATRO</name>
<proteinExistence type="predicted"/>
<keyword evidence="2" id="KW-1185">Reference proteome</keyword>
<organism evidence="1 2">
    <name type="scientific">Catharanthus roseus</name>
    <name type="common">Madagascar periwinkle</name>
    <name type="synonym">Vinca rosea</name>
    <dbReference type="NCBI Taxonomy" id="4058"/>
    <lineage>
        <taxon>Eukaryota</taxon>
        <taxon>Viridiplantae</taxon>
        <taxon>Streptophyta</taxon>
        <taxon>Embryophyta</taxon>
        <taxon>Tracheophyta</taxon>
        <taxon>Spermatophyta</taxon>
        <taxon>Magnoliopsida</taxon>
        <taxon>eudicotyledons</taxon>
        <taxon>Gunneridae</taxon>
        <taxon>Pentapetalae</taxon>
        <taxon>asterids</taxon>
        <taxon>lamiids</taxon>
        <taxon>Gentianales</taxon>
        <taxon>Apocynaceae</taxon>
        <taxon>Rauvolfioideae</taxon>
        <taxon>Vinceae</taxon>
        <taxon>Catharanthinae</taxon>
        <taxon>Catharanthus</taxon>
    </lineage>
</organism>
<evidence type="ECO:0000313" key="1">
    <source>
        <dbReference type="EMBL" id="KAI5679335.1"/>
    </source>
</evidence>
<accession>A0ACC0C382</accession>
<evidence type="ECO:0000313" key="2">
    <source>
        <dbReference type="Proteomes" id="UP001060085"/>
    </source>
</evidence>
<sequence>MGGRDDDGDYEFLQITEAVALIGQKVDLFGVVSLTSIPRQSKGTDYYCSLRILDESKPTSGISVNFFTETMDKLPQVQCAGDIIQLSRVVMKTHGSEAFAVFNKKYSSFALFEGKHGTSFVPYQASSNYDDREQDKKFIVGLRKWMVDHPTATVSGELRLLKDIERGEHFSWVCKILHLRELQKDQWILFTWDGTDTPAVAIESKLKDENENPLPLQIEQFHLPREILSSFPTVGSVLRVIIGLDEKPGFDFLKIGGWVKLCNLRCDIHASMWFGTIMHFTKVCRLPDDDELILEKQRTYYERFKSKWGRIPAQSFPWPFRLTETLYPKVPFMTLMDVLTYPEVTAKFKVVARVVAMLPWRPEDFVSPSSGIYRIRLTLEDPTARIHAYLFADDAVKFFGGYYPADVMMRKRNALLGMQEGREVRNPPWLELCLWSYYIDEGDVWGSRSYRIFATIFDDERQGI</sequence>
<reference evidence="2" key="1">
    <citation type="journal article" date="2023" name="Nat. Plants">
        <title>Single-cell RNA sequencing provides a high-resolution roadmap for understanding the multicellular compartmentation of specialized metabolism.</title>
        <authorList>
            <person name="Sun S."/>
            <person name="Shen X."/>
            <person name="Li Y."/>
            <person name="Li Y."/>
            <person name="Wang S."/>
            <person name="Li R."/>
            <person name="Zhang H."/>
            <person name="Shen G."/>
            <person name="Guo B."/>
            <person name="Wei J."/>
            <person name="Xu J."/>
            <person name="St-Pierre B."/>
            <person name="Chen S."/>
            <person name="Sun C."/>
        </authorList>
    </citation>
    <scope>NUCLEOTIDE SEQUENCE [LARGE SCALE GENOMIC DNA]</scope>
</reference>
<protein>
    <submittedName>
        <fullName evidence="1">Uncharacterized protein</fullName>
    </submittedName>
</protein>